<keyword evidence="3" id="KW-1185">Reference proteome</keyword>
<dbReference type="InterPro" id="IPR013785">
    <property type="entry name" value="Aldolase_TIM"/>
</dbReference>
<feature type="domain" description="Thiamine phosphate synthase/TenI" evidence="1">
    <location>
        <begin position="63"/>
        <end position="192"/>
    </location>
</feature>
<evidence type="ECO:0000313" key="3">
    <source>
        <dbReference type="Proteomes" id="UP000024942"/>
    </source>
</evidence>
<dbReference type="CDD" id="cd00564">
    <property type="entry name" value="TMP_TenI"/>
    <property type="match status" value="1"/>
</dbReference>
<dbReference type="PATRIC" id="fig|1280953.3.peg.2206"/>
<gene>
    <name evidence="2" type="ORF">HOC_10938</name>
</gene>
<comment type="caution">
    <text evidence="2">The sequence shown here is derived from an EMBL/GenBank/DDBJ whole genome shotgun (WGS) entry which is preliminary data.</text>
</comment>
<organism evidence="2 3">
    <name type="scientific">Hyphomonas oceanitis SCH89</name>
    <dbReference type="NCBI Taxonomy" id="1280953"/>
    <lineage>
        <taxon>Bacteria</taxon>
        <taxon>Pseudomonadati</taxon>
        <taxon>Pseudomonadota</taxon>
        <taxon>Alphaproteobacteria</taxon>
        <taxon>Hyphomonadales</taxon>
        <taxon>Hyphomonadaceae</taxon>
        <taxon>Hyphomonas</taxon>
    </lineage>
</organism>
<reference evidence="2 3" key="1">
    <citation type="journal article" date="2014" name="Antonie Van Leeuwenhoek">
        <title>Hyphomonas beringensis sp. nov. and Hyphomonas chukchiensis sp. nov., isolated from surface seawater of the Bering Sea and Chukchi Sea.</title>
        <authorList>
            <person name="Li C."/>
            <person name="Lai Q."/>
            <person name="Li G."/>
            <person name="Dong C."/>
            <person name="Wang J."/>
            <person name="Liao Y."/>
            <person name="Shao Z."/>
        </authorList>
    </citation>
    <scope>NUCLEOTIDE SEQUENCE [LARGE SCALE GENOMIC DNA]</scope>
    <source>
        <strain evidence="2 3">SCH89</strain>
    </source>
</reference>
<accession>A0A059G601</accession>
<name>A0A059G601_9PROT</name>
<dbReference type="Gene3D" id="3.20.20.70">
    <property type="entry name" value="Aldolase class I"/>
    <property type="match status" value="1"/>
</dbReference>
<protein>
    <submittedName>
        <fullName evidence="2">Thiamine monophosphate synthase</fullName>
    </submittedName>
</protein>
<proteinExistence type="predicted"/>
<dbReference type="Pfam" id="PF02581">
    <property type="entry name" value="TMP-TENI"/>
    <property type="match status" value="1"/>
</dbReference>
<dbReference type="RefSeq" id="WP_084146267.1">
    <property type="nucleotide sequence ID" value="NZ_ARYL01000015.1"/>
</dbReference>
<evidence type="ECO:0000313" key="2">
    <source>
        <dbReference type="EMBL" id="KDA02272.1"/>
    </source>
</evidence>
<dbReference type="GO" id="GO:0009228">
    <property type="term" value="P:thiamine biosynthetic process"/>
    <property type="evidence" value="ECO:0007669"/>
    <property type="project" value="UniProtKB-KW"/>
</dbReference>
<dbReference type="InterPro" id="IPR036206">
    <property type="entry name" value="ThiamineP_synth_sf"/>
</dbReference>
<dbReference type="InterPro" id="IPR022998">
    <property type="entry name" value="ThiamineP_synth_TenI"/>
</dbReference>
<dbReference type="STRING" id="1280953.HOC_10938"/>
<evidence type="ECO:0000259" key="1">
    <source>
        <dbReference type="Pfam" id="PF02581"/>
    </source>
</evidence>
<dbReference type="EMBL" id="ARYL01000015">
    <property type="protein sequence ID" value="KDA02272.1"/>
    <property type="molecule type" value="Genomic_DNA"/>
</dbReference>
<dbReference type="Proteomes" id="UP000024942">
    <property type="component" value="Unassembled WGS sequence"/>
</dbReference>
<sequence length="205" mass="21392">MLMTLKRQSSPKRKLMTAARIAAAHLPAGLPPVFFLTDPQRTPDPASIARHLPEGWGIIHRHFGAADAAVGAAQLADISRQRRLRLLIAADPHLALQVGADGVHWPHARLSQSRQWKDRMGLITASAHSPAELRAIAGFPIDAALVSAIFPSASPSAGKPLGAPAFRRLALSAPCPVYALGGVTAGNAAEVAPFAGLAAVDGLTL</sequence>
<dbReference type="AlphaFoldDB" id="A0A059G601"/>
<dbReference type="eggNOG" id="COG0352">
    <property type="taxonomic scope" value="Bacteria"/>
</dbReference>
<dbReference type="SUPFAM" id="SSF51391">
    <property type="entry name" value="Thiamin phosphate synthase"/>
    <property type="match status" value="1"/>
</dbReference>